<dbReference type="GO" id="GO:0006310">
    <property type="term" value="P:DNA recombination"/>
    <property type="evidence" value="ECO:0007669"/>
    <property type="project" value="UniProtKB-KW"/>
</dbReference>
<dbReference type="EMBL" id="VIWW01000001">
    <property type="protein sequence ID" value="TWG01815.1"/>
    <property type="molecule type" value="Genomic_DNA"/>
</dbReference>
<proteinExistence type="predicted"/>
<evidence type="ECO:0000313" key="2">
    <source>
        <dbReference type="EMBL" id="TWG01815.1"/>
    </source>
</evidence>
<dbReference type="Proteomes" id="UP000318186">
    <property type="component" value="Unassembled WGS sequence"/>
</dbReference>
<evidence type="ECO:0000313" key="3">
    <source>
        <dbReference type="Proteomes" id="UP000318186"/>
    </source>
</evidence>
<dbReference type="AlphaFoldDB" id="A0A561UR24"/>
<dbReference type="Gene3D" id="1.10.443.10">
    <property type="entry name" value="Intergrase catalytic core"/>
    <property type="match status" value="1"/>
</dbReference>
<sequence length="92" mass="9905">MILGLIMVEGVVRGQYAAVVQGTPVPSSSKTPIHEVSRWLGHRSIKVTVDQYGHLTQDGHERCRQVVEVAVGPYMLTAGRVTAEHGAESVLG</sequence>
<accession>A0A561UR24</accession>
<name>A0A561UR24_9ACTN</name>
<reference evidence="2 3" key="1">
    <citation type="submission" date="2019-06" db="EMBL/GenBank/DDBJ databases">
        <title>Sequencing the genomes of 1000 actinobacteria strains.</title>
        <authorList>
            <person name="Klenk H.-P."/>
        </authorList>
    </citation>
    <scope>NUCLEOTIDE SEQUENCE [LARGE SCALE GENOMIC DNA]</scope>
    <source>
        <strain evidence="2 3">DSM 42059</strain>
    </source>
</reference>
<protein>
    <recommendedName>
        <fullName evidence="4">Integrase-like protein</fullName>
    </recommendedName>
</protein>
<dbReference type="SUPFAM" id="SSF56349">
    <property type="entry name" value="DNA breaking-rejoining enzymes"/>
    <property type="match status" value="1"/>
</dbReference>
<dbReference type="GO" id="GO:0015074">
    <property type="term" value="P:DNA integration"/>
    <property type="evidence" value="ECO:0007669"/>
    <property type="project" value="InterPro"/>
</dbReference>
<comment type="caution">
    <text evidence="2">The sequence shown here is derived from an EMBL/GenBank/DDBJ whole genome shotgun (WGS) entry which is preliminary data.</text>
</comment>
<organism evidence="2 3">
    <name type="scientific">Streptomyces brevispora</name>
    <dbReference type="NCBI Taxonomy" id="887462"/>
    <lineage>
        <taxon>Bacteria</taxon>
        <taxon>Bacillati</taxon>
        <taxon>Actinomycetota</taxon>
        <taxon>Actinomycetes</taxon>
        <taxon>Kitasatosporales</taxon>
        <taxon>Streptomycetaceae</taxon>
        <taxon>Streptomyces</taxon>
    </lineage>
</organism>
<evidence type="ECO:0008006" key="4">
    <source>
        <dbReference type="Google" id="ProtNLM"/>
    </source>
</evidence>
<evidence type="ECO:0000256" key="1">
    <source>
        <dbReference type="ARBA" id="ARBA00023172"/>
    </source>
</evidence>
<dbReference type="InterPro" id="IPR011010">
    <property type="entry name" value="DNA_brk_join_enz"/>
</dbReference>
<keyword evidence="1" id="KW-0233">DNA recombination</keyword>
<dbReference type="GO" id="GO:0003677">
    <property type="term" value="F:DNA binding"/>
    <property type="evidence" value="ECO:0007669"/>
    <property type="project" value="InterPro"/>
</dbReference>
<dbReference type="InterPro" id="IPR013762">
    <property type="entry name" value="Integrase-like_cat_sf"/>
</dbReference>
<gene>
    <name evidence="2" type="ORF">FHX80_11206</name>
</gene>